<protein>
    <submittedName>
        <fullName evidence="2">Uncharacterized protein</fullName>
    </submittedName>
</protein>
<keyword evidence="1" id="KW-0472">Membrane</keyword>
<proteinExistence type="predicted"/>
<keyword evidence="1" id="KW-1133">Transmembrane helix</keyword>
<evidence type="ECO:0000256" key="1">
    <source>
        <dbReference type="SAM" id="Phobius"/>
    </source>
</evidence>
<evidence type="ECO:0000313" key="3">
    <source>
        <dbReference type="Proteomes" id="UP001201163"/>
    </source>
</evidence>
<keyword evidence="3" id="KW-1185">Reference proteome</keyword>
<dbReference type="AlphaFoldDB" id="A0AAD4LR79"/>
<keyword evidence="1" id="KW-0812">Transmembrane</keyword>
<evidence type="ECO:0000313" key="2">
    <source>
        <dbReference type="EMBL" id="KAH8999437.1"/>
    </source>
</evidence>
<reference evidence="2" key="1">
    <citation type="submission" date="2022-01" db="EMBL/GenBank/DDBJ databases">
        <title>Comparative genomics reveals a dynamic genome evolution in the ectomycorrhizal milk-cap (Lactarius) mushrooms.</title>
        <authorList>
            <consortium name="DOE Joint Genome Institute"/>
            <person name="Lebreton A."/>
            <person name="Tang N."/>
            <person name="Kuo A."/>
            <person name="LaButti K."/>
            <person name="Drula E."/>
            <person name="Barry K."/>
            <person name="Clum A."/>
            <person name="Lipzen A."/>
            <person name="Mousain D."/>
            <person name="Ng V."/>
            <person name="Wang R."/>
            <person name="Wang X."/>
            <person name="Dai Y."/>
            <person name="Henrissat B."/>
            <person name="Grigoriev I.V."/>
            <person name="Guerin-Laguette A."/>
            <person name="Yu F."/>
            <person name="Martin F.M."/>
        </authorList>
    </citation>
    <scope>NUCLEOTIDE SEQUENCE</scope>
    <source>
        <strain evidence="2">QP</strain>
    </source>
</reference>
<feature type="transmembrane region" description="Helical" evidence="1">
    <location>
        <begin position="84"/>
        <end position="103"/>
    </location>
</feature>
<name>A0AAD4LR79_9AGAM</name>
<accession>A0AAD4LR79</accession>
<dbReference type="Proteomes" id="UP001201163">
    <property type="component" value="Unassembled WGS sequence"/>
</dbReference>
<gene>
    <name evidence="2" type="ORF">EDB92DRAFT_964960</name>
</gene>
<sequence length="160" mass="17788">MAPNGTRRHRLPQHRPDYILVPAPDDVSLSQMGEKSPLPAIVVTPSSPSCSADFSIAFVAPPEKPTLRERLCAAPPNHRARTTLMLLLLLFIMACHLLTHRLATSHSHLQFGTVQGVTEEVQSGPHPSSYTHWFDWQAIWGIPTSDLDGKREFVVEPLEI</sequence>
<organism evidence="2 3">
    <name type="scientific">Lactarius akahatsu</name>
    <dbReference type="NCBI Taxonomy" id="416441"/>
    <lineage>
        <taxon>Eukaryota</taxon>
        <taxon>Fungi</taxon>
        <taxon>Dikarya</taxon>
        <taxon>Basidiomycota</taxon>
        <taxon>Agaricomycotina</taxon>
        <taxon>Agaricomycetes</taxon>
        <taxon>Russulales</taxon>
        <taxon>Russulaceae</taxon>
        <taxon>Lactarius</taxon>
    </lineage>
</organism>
<comment type="caution">
    <text evidence="2">The sequence shown here is derived from an EMBL/GenBank/DDBJ whole genome shotgun (WGS) entry which is preliminary data.</text>
</comment>
<dbReference type="EMBL" id="JAKELL010000004">
    <property type="protein sequence ID" value="KAH8999437.1"/>
    <property type="molecule type" value="Genomic_DNA"/>
</dbReference>